<evidence type="ECO:0000313" key="2">
    <source>
        <dbReference type="EMBL" id="KAJ5526291.1"/>
    </source>
</evidence>
<protein>
    <submittedName>
        <fullName evidence="2">Uncharacterized protein</fullName>
    </submittedName>
</protein>
<keyword evidence="3" id="KW-1185">Reference proteome</keyword>
<evidence type="ECO:0000256" key="1">
    <source>
        <dbReference type="SAM" id="MobiDB-lite"/>
    </source>
</evidence>
<gene>
    <name evidence="2" type="ORF">N7494_012941</name>
</gene>
<proteinExistence type="predicted"/>
<accession>A0AAD6CN25</accession>
<organism evidence="2 3">
    <name type="scientific">Penicillium frequentans</name>
    <dbReference type="NCBI Taxonomy" id="3151616"/>
    <lineage>
        <taxon>Eukaryota</taxon>
        <taxon>Fungi</taxon>
        <taxon>Dikarya</taxon>
        <taxon>Ascomycota</taxon>
        <taxon>Pezizomycotina</taxon>
        <taxon>Eurotiomycetes</taxon>
        <taxon>Eurotiomycetidae</taxon>
        <taxon>Eurotiales</taxon>
        <taxon>Aspergillaceae</taxon>
        <taxon>Penicillium</taxon>
    </lineage>
</organism>
<evidence type="ECO:0000313" key="3">
    <source>
        <dbReference type="Proteomes" id="UP001220324"/>
    </source>
</evidence>
<reference evidence="2 3" key="1">
    <citation type="journal article" date="2023" name="IMA Fungus">
        <title>Comparative genomic study of the Penicillium genus elucidates a diverse pangenome and 15 lateral gene transfer events.</title>
        <authorList>
            <person name="Petersen C."/>
            <person name="Sorensen T."/>
            <person name="Nielsen M.R."/>
            <person name="Sondergaard T.E."/>
            <person name="Sorensen J.L."/>
            <person name="Fitzpatrick D.A."/>
            <person name="Frisvad J.C."/>
            <person name="Nielsen K.L."/>
        </authorList>
    </citation>
    <scope>NUCLEOTIDE SEQUENCE [LARGE SCALE GENOMIC DNA]</scope>
    <source>
        <strain evidence="2 3">IBT 35679</strain>
    </source>
</reference>
<dbReference type="AlphaFoldDB" id="A0AAD6CN25"/>
<sequence length="421" mass="46727">MTITIPEEYAELMKHNRDGHYLYTPQSFSQLHPGAVGFFDEAGDWNLITDLSIPGRPEEDGFTAPKKVVTYEKPKEKIWKTTSSSKEAEASFGLSGGLSGALSSAPIDVSAEAKNKWGQTGKAALITDDSVVVNEWLKAPCRDIITDWVEKNAKELVKGEWSTYIKDFGLWAIKKTWSTQECAITMESAHSRDTSGGFDVGATGIAKVGTNASSNSKTNSEGWRTYKATEEDKGLVVSYGGAAFRLHKVSMFHRNPLKQTERTNETVSAAVQYPKPVYDENGNQIGEEYYRAVFNENGEVVGEEKVDVEAERKAEEEKEKRLQEEMQKQLEEQRQQEDEFVFQAGDVVGEDDDEAEAEEEAVRALAEERKAFKENVMMISQNASLTEEQKKKGLAALLAANATETTETVKPVTMTTTVTPM</sequence>
<dbReference type="EMBL" id="JAQIZZ010000008">
    <property type="protein sequence ID" value="KAJ5526291.1"/>
    <property type="molecule type" value="Genomic_DNA"/>
</dbReference>
<comment type="caution">
    <text evidence="2">The sequence shown here is derived from an EMBL/GenBank/DDBJ whole genome shotgun (WGS) entry which is preliminary data.</text>
</comment>
<dbReference type="Proteomes" id="UP001220324">
    <property type="component" value="Unassembled WGS sequence"/>
</dbReference>
<feature type="region of interest" description="Disordered" evidence="1">
    <location>
        <begin position="305"/>
        <end position="326"/>
    </location>
</feature>
<name>A0AAD6CN25_9EURO</name>